<comment type="similarity">
    <text evidence="3 8">Belongs to the inositol monophosphatase superfamily.</text>
</comment>
<dbReference type="EC" id="3.1.3.25" evidence="8"/>
<evidence type="ECO:0000256" key="6">
    <source>
        <dbReference type="ARBA" id="ARBA00022842"/>
    </source>
</evidence>
<dbReference type="InterPro" id="IPR022337">
    <property type="entry name" value="Inositol_monophosphatase_SuhB"/>
</dbReference>
<evidence type="ECO:0000256" key="5">
    <source>
        <dbReference type="ARBA" id="ARBA00022801"/>
    </source>
</evidence>
<dbReference type="GO" id="GO:0046854">
    <property type="term" value="P:phosphatidylinositol phosphate biosynthetic process"/>
    <property type="evidence" value="ECO:0007669"/>
    <property type="project" value="InterPro"/>
</dbReference>
<dbReference type="STRING" id="1678841.TBC1_12144"/>
<protein>
    <recommendedName>
        <fullName evidence="8">Inositol-1-monophosphatase</fullName>
        <ecNumber evidence="8">3.1.3.25</ecNumber>
    </recommendedName>
</protein>
<evidence type="ECO:0000313" key="9">
    <source>
        <dbReference type="EMBL" id="GAP44342.1"/>
    </source>
</evidence>
<accession>A0A0S7C4G7</accession>
<dbReference type="PROSITE" id="PS00629">
    <property type="entry name" value="IMP_1"/>
    <property type="match status" value="1"/>
</dbReference>
<dbReference type="InterPro" id="IPR033942">
    <property type="entry name" value="IMPase"/>
</dbReference>
<dbReference type="PRINTS" id="PR00377">
    <property type="entry name" value="IMPHPHTASES"/>
</dbReference>
<feature type="binding site" evidence="7">
    <location>
        <position position="88"/>
    </location>
    <ligand>
        <name>Mg(2+)</name>
        <dbReference type="ChEBI" id="CHEBI:18420"/>
        <label>1</label>
        <note>catalytic</note>
    </ligand>
</feature>
<dbReference type="FunFam" id="3.30.540.10:FF:000003">
    <property type="entry name" value="Inositol-1-monophosphatase"/>
    <property type="match status" value="1"/>
</dbReference>
<keyword evidence="4 7" id="KW-0479">Metal-binding</keyword>
<dbReference type="PANTHER" id="PTHR20854">
    <property type="entry name" value="INOSITOL MONOPHOSPHATASE"/>
    <property type="match status" value="1"/>
</dbReference>
<dbReference type="GO" id="GO:0006020">
    <property type="term" value="P:inositol metabolic process"/>
    <property type="evidence" value="ECO:0007669"/>
    <property type="project" value="TreeGrafter"/>
</dbReference>
<feature type="binding site" evidence="7">
    <location>
        <position position="91"/>
    </location>
    <ligand>
        <name>Mg(2+)</name>
        <dbReference type="ChEBI" id="CHEBI:18420"/>
        <label>1</label>
        <note>catalytic</note>
    </ligand>
</feature>
<feature type="binding site" evidence="7">
    <location>
        <position position="216"/>
    </location>
    <ligand>
        <name>Mg(2+)</name>
        <dbReference type="ChEBI" id="CHEBI:18420"/>
        <label>1</label>
        <note>catalytic</note>
    </ligand>
</feature>
<dbReference type="PROSITE" id="PS00630">
    <property type="entry name" value="IMP_2"/>
    <property type="match status" value="1"/>
</dbReference>
<dbReference type="EMBL" id="DF968183">
    <property type="protein sequence ID" value="GAP44342.1"/>
    <property type="molecule type" value="Genomic_DNA"/>
</dbReference>
<evidence type="ECO:0000256" key="2">
    <source>
        <dbReference type="ARBA" id="ARBA00001946"/>
    </source>
</evidence>
<dbReference type="InterPro" id="IPR020583">
    <property type="entry name" value="Inositol_monoP_metal-BS"/>
</dbReference>
<dbReference type="CDD" id="cd01639">
    <property type="entry name" value="IMPase"/>
    <property type="match status" value="1"/>
</dbReference>
<dbReference type="Gene3D" id="3.30.540.10">
    <property type="entry name" value="Fructose-1,6-Bisphosphatase, subunit A, domain 1"/>
    <property type="match status" value="1"/>
</dbReference>
<dbReference type="OrthoDB" id="9772456at2"/>
<dbReference type="Proteomes" id="UP000053091">
    <property type="component" value="Unassembled WGS sequence"/>
</dbReference>
<feature type="binding site" evidence="7">
    <location>
        <position position="72"/>
    </location>
    <ligand>
        <name>Mg(2+)</name>
        <dbReference type="ChEBI" id="CHEBI:18420"/>
        <label>1</label>
        <note>catalytic</note>
    </ligand>
</feature>
<evidence type="ECO:0000313" key="10">
    <source>
        <dbReference type="Proteomes" id="UP000053091"/>
    </source>
</evidence>
<evidence type="ECO:0000256" key="1">
    <source>
        <dbReference type="ARBA" id="ARBA00001033"/>
    </source>
</evidence>
<reference evidence="9" key="1">
    <citation type="journal article" date="2015" name="Genome Announc.">
        <title>Draft Genome Sequence of Bacteroidales Strain TBC1, a Novel Isolate from a Methanogenic Wastewater Treatment System.</title>
        <authorList>
            <person name="Tourlousse D.M."/>
            <person name="Matsuura N."/>
            <person name="Sun L."/>
            <person name="Toyonaga M."/>
            <person name="Kuroda K."/>
            <person name="Ohashi A."/>
            <person name="Cruz R."/>
            <person name="Yamaguchi T."/>
            <person name="Sekiguchi Y."/>
        </authorList>
    </citation>
    <scope>NUCLEOTIDE SEQUENCE [LARGE SCALE GENOMIC DNA]</scope>
    <source>
        <strain evidence="9">TBC1</strain>
    </source>
</reference>
<dbReference type="Gene3D" id="3.40.190.80">
    <property type="match status" value="1"/>
</dbReference>
<comment type="catalytic activity">
    <reaction evidence="1 8">
        <text>a myo-inositol phosphate + H2O = myo-inositol + phosphate</text>
        <dbReference type="Rhea" id="RHEA:24056"/>
        <dbReference type="ChEBI" id="CHEBI:15377"/>
        <dbReference type="ChEBI" id="CHEBI:17268"/>
        <dbReference type="ChEBI" id="CHEBI:43474"/>
        <dbReference type="ChEBI" id="CHEBI:84139"/>
        <dbReference type="EC" id="3.1.3.25"/>
    </reaction>
</comment>
<dbReference type="InterPro" id="IPR020550">
    <property type="entry name" value="Inositol_monophosphatase_CS"/>
</dbReference>
<evidence type="ECO:0000256" key="4">
    <source>
        <dbReference type="ARBA" id="ARBA00022723"/>
    </source>
</evidence>
<evidence type="ECO:0000256" key="3">
    <source>
        <dbReference type="ARBA" id="ARBA00009759"/>
    </source>
</evidence>
<dbReference type="InterPro" id="IPR000760">
    <property type="entry name" value="Inositol_monophosphatase-like"/>
</dbReference>
<evidence type="ECO:0000256" key="8">
    <source>
        <dbReference type="RuleBase" id="RU364068"/>
    </source>
</evidence>
<dbReference type="GO" id="GO:0046872">
    <property type="term" value="F:metal ion binding"/>
    <property type="evidence" value="ECO:0007669"/>
    <property type="project" value="UniProtKB-KW"/>
</dbReference>
<feature type="binding site" evidence="7">
    <location>
        <position position="90"/>
    </location>
    <ligand>
        <name>Mg(2+)</name>
        <dbReference type="ChEBI" id="CHEBI:18420"/>
        <label>2</label>
    </ligand>
</feature>
<dbReference type="PATRIC" id="fig|1678841.3.peg.2822"/>
<dbReference type="PRINTS" id="PR01959">
    <property type="entry name" value="SBIMPHPHTASE"/>
</dbReference>
<dbReference type="PANTHER" id="PTHR20854:SF4">
    <property type="entry name" value="INOSITOL-1-MONOPHOSPHATASE-RELATED"/>
    <property type="match status" value="1"/>
</dbReference>
<evidence type="ECO:0000256" key="7">
    <source>
        <dbReference type="PIRSR" id="PIRSR600760-2"/>
    </source>
</evidence>
<dbReference type="RefSeq" id="WP_062043464.1">
    <property type="nucleotide sequence ID" value="NZ_DF968183.1"/>
</dbReference>
<name>A0A0S7C4G7_9BACT</name>
<gene>
    <name evidence="9" type="ORF">TBC1_12144</name>
</gene>
<organism evidence="9">
    <name type="scientific">Lentimicrobium saccharophilum</name>
    <dbReference type="NCBI Taxonomy" id="1678841"/>
    <lineage>
        <taxon>Bacteria</taxon>
        <taxon>Pseudomonadati</taxon>
        <taxon>Bacteroidota</taxon>
        <taxon>Bacteroidia</taxon>
        <taxon>Bacteroidales</taxon>
        <taxon>Lentimicrobiaceae</taxon>
        <taxon>Lentimicrobium</taxon>
    </lineage>
</organism>
<dbReference type="GO" id="GO:0007165">
    <property type="term" value="P:signal transduction"/>
    <property type="evidence" value="ECO:0007669"/>
    <property type="project" value="TreeGrafter"/>
</dbReference>
<keyword evidence="6 7" id="KW-0460">Magnesium</keyword>
<keyword evidence="5 8" id="KW-0378">Hydrolase</keyword>
<dbReference type="Pfam" id="PF00459">
    <property type="entry name" value="Inositol_P"/>
    <property type="match status" value="1"/>
</dbReference>
<proteinExistence type="inferred from homology"/>
<comment type="cofactor">
    <cofactor evidence="2 7 8">
        <name>Mg(2+)</name>
        <dbReference type="ChEBI" id="CHEBI:18420"/>
    </cofactor>
</comment>
<sequence length="268" mass="29805">METPDYQILCNGVCNIAREAGNYILQQLNNITHTEIEQKGHHNYVTYVDKSAEELIVNRLKDLLPGSGFITEENTAGHDQQLFRWVIDPLDGTTNFIHKVPVFCVSIALMEGDTVVVGVVYEINLEECFYAWKGGKAMLNGKEISVSPVKDFDNSLLATGFPYYDYGRLDDYVTVFKHFMKHTAGLRRLGSAAADLAYVACGRFEGFYEYGLNSWDVAAGSFIVEMAGGVVTDFTGGSNHLFGRELIAGNPHAHPEMKKVIGKYFGHI</sequence>
<dbReference type="SUPFAM" id="SSF56655">
    <property type="entry name" value="Carbohydrate phosphatase"/>
    <property type="match status" value="1"/>
</dbReference>
<keyword evidence="10" id="KW-1185">Reference proteome</keyword>
<dbReference type="GO" id="GO:0008934">
    <property type="term" value="F:inositol monophosphate 1-phosphatase activity"/>
    <property type="evidence" value="ECO:0007669"/>
    <property type="project" value="InterPro"/>
</dbReference>
<dbReference type="AlphaFoldDB" id="A0A0S7C4G7"/>